<protein>
    <recommendedName>
        <fullName evidence="4">F-box domain-containing protein</fullName>
    </recommendedName>
</protein>
<reference evidence="2 3" key="1">
    <citation type="journal article" date="2018" name="BMC Genomics">
        <title>Genomic evidence for intraspecific hybridization in a clonal and extremely halotolerant yeast.</title>
        <authorList>
            <person name="Gostincar C."/>
            <person name="Stajich J.E."/>
            <person name="Zupancic J."/>
            <person name="Zalar P."/>
            <person name="Gunde-Cimerman N."/>
        </authorList>
    </citation>
    <scope>NUCLEOTIDE SEQUENCE [LARGE SCALE GENOMIC DNA]</scope>
    <source>
        <strain evidence="2 3">EXF-2682</strain>
    </source>
</reference>
<accession>A0A3M7DNT0</accession>
<evidence type="ECO:0008006" key="4">
    <source>
        <dbReference type="Google" id="ProtNLM"/>
    </source>
</evidence>
<proteinExistence type="predicted"/>
<dbReference type="EMBL" id="QWIP01000349">
    <property type="protein sequence ID" value="RMY65556.1"/>
    <property type="molecule type" value="Genomic_DNA"/>
</dbReference>
<evidence type="ECO:0000313" key="3">
    <source>
        <dbReference type="Proteomes" id="UP000269276"/>
    </source>
</evidence>
<dbReference type="Proteomes" id="UP000269276">
    <property type="component" value="Unassembled WGS sequence"/>
</dbReference>
<dbReference type="OrthoDB" id="5288318at2759"/>
<dbReference type="VEuPathDB" id="FungiDB:BTJ68_09534"/>
<comment type="caution">
    <text evidence="2">The sequence shown here is derived from an EMBL/GenBank/DDBJ whole genome shotgun (WGS) entry which is preliminary data.</text>
</comment>
<feature type="region of interest" description="Disordered" evidence="1">
    <location>
        <begin position="372"/>
        <end position="393"/>
    </location>
</feature>
<gene>
    <name evidence="2" type="ORF">D0863_09048</name>
</gene>
<sequence length="393" mass="43398">MARLLDLTEEEDGEAEAEADLGGERGEATQDHRPNPNVGKCSASFGCYPIISQLASYVDLNTLHELSRTCRQIRANILQYRRLLIEQALRCTNEDVGEVAHLGYARQSGHDSYTTYGRDGRIGRMSTGKVGSCARDMVGECRKCGIPVCRNCILKPPPSNALKLRHRRLCRACIKSPIPTLMVQLAAVPERDGYEASLRSHASEDAQPKLYSRSPCSCDHQVWICQPCGQTSRNADTTYMRGWAWRARYSVCGGLGAGLGEANEGVECGRDSECLAAREVFHEHDCDEDELENEMANAEIDSRHMHGSSYTTQEIVGIGGRVKRKVKKRVHVGAIVKEYEDERLNGKFLSREQSGTNRSWCSWCCRVVPGKKDADNSTSSTDSVVSAASSIST</sequence>
<evidence type="ECO:0000256" key="1">
    <source>
        <dbReference type="SAM" id="MobiDB-lite"/>
    </source>
</evidence>
<name>A0A3M7DNT0_HORWE</name>
<evidence type="ECO:0000313" key="2">
    <source>
        <dbReference type="EMBL" id="RMY65556.1"/>
    </source>
</evidence>
<dbReference type="AlphaFoldDB" id="A0A3M7DNT0"/>
<feature type="compositionally biased region" description="Low complexity" evidence="1">
    <location>
        <begin position="376"/>
        <end position="393"/>
    </location>
</feature>
<feature type="region of interest" description="Disordered" evidence="1">
    <location>
        <begin position="1"/>
        <end position="37"/>
    </location>
</feature>
<feature type="compositionally biased region" description="Acidic residues" evidence="1">
    <location>
        <begin position="7"/>
        <end position="21"/>
    </location>
</feature>
<feature type="compositionally biased region" description="Basic and acidic residues" evidence="1">
    <location>
        <begin position="22"/>
        <end position="34"/>
    </location>
</feature>
<organism evidence="2 3">
    <name type="scientific">Hortaea werneckii</name>
    <name type="common">Black yeast</name>
    <name type="synonym">Cladosporium werneckii</name>
    <dbReference type="NCBI Taxonomy" id="91943"/>
    <lineage>
        <taxon>Eukaryota</taxon>
        <taxon>Fungi</taxon>
        <taxon>Dikarya</taxon>
        <taxon>Ascomycota</taxon>
        <taxon>Pezizomycotina</taxon>
        <taxon>Dothideomycetes</taxon>
        <taxon>Dothideomycetidae</taxon>
        <taxon>Mycosphaerellales</taxon>
        <taxon>Teratosphaeriaceae</taxon>
        <taxon>Hortaea</taxon>
    </lineage>
</organism>